<evidence type="ECO:0000313" key="2">
    <source>
        <dbReference type="Proteomes" id="UP000828048"/>
    </source>
</evidence>
<gene>
    <name evidence="1" type="ORF">Vadar_023036</name>
</gene>
<accession>A0ACB7X327</accession>
<proteinExistence type="predicted"/>
<dbReference type="Proteomes" id="UP000828048">
    <property type="component" value="Chromosome 2"/>
</dbReference>
<protein>
    <submittedName>
        <fullName evidence="1">Uncharacterized protein</fullName>
    </submittedName>
</protein>
<name>A0ACB7X327_9ERIC</name>
<reference evidence="1 2" key="1">
    <citation type="journal article" date="2021" name="Hortic Res">
        <title>High-quality reference genome and annotation aids understanding of berry development for evergreen blueberry (Vaccinium darrowii).</title>
        <authorList>
            <person name="Yu J."/>
            <person name="Hulse-Kemp A.M."/>
            <person name="Babiker E."/>
            <person name="Staton M."/>
        </authorList>
    </citation>
    <scope>NUCLEOTIDE SEQUENCE [LARGE SCALE GENOMIC DNA]</scope>
    <source>
        <strain evidence="2">cv. NJ 8807/NJ 8810</strain>
        <tissue evidence="1">Young leaf</tissue>
    </source>
</reference>
<keyword evidence="2" id="KW-1185">Reference proteome</keyword>
<dbReference type="EMBL" id="CM037152">
    <property type="protein sequence ID" value="KAH7835119.1"/>
    <property type="molecule type" value="Genomic_DNA"/>
</dbReference>
<evidence type="ECO:0000313" key="1">
    <source>
        <dbReference type="EMBL" id="KAH7835119.1"/>
    </source>
</evidence>
<sequence length="126" mass="14036">MCLTDNNFRNLPTGDVVDKLIWEWGTYPEGGVTDSNGKFEVRLFHGDYKVTVTHPKMNGSSVVSQSFERKAHSPSYSRKFTESHHPICVGGVVVVVTRSCTAEKTDDRPKLFTFPAASLVLIDEES</sequence>
<organism evidence="1 2">
    <name type="scientific">Vaccinium darrowii</name>
    <dbReference type="NCBI Taxonomy" id="229202"/>
    <lineage>
        <taxon>Eukaryota</taxon>
        <taxon>Viridiplantae</taxon>
        <taxon>Streptophyta</taxon>
        <taxon>Embryophyta</taxon>
        <taxon>Tracheophyta</taxon>
        <taxon>Spermatophyta</taxon>
        <taxon>Magnoliopsida</taxon>
        <taxon>eudicotyledons</taxon>
        <taxon>Gunneridae</taxon>
        <taxon>Pentapetalae</taxon>
        <taxon>asterids</taxon>
        <taxon>Ericales</taxon>
        <taxon>Ericaceae</taxon>
        <taxon>Vaccinioideae</taxon>
        <taxon>Vaccinieae</taxon>
        <taxon>Vaccinium</taxon>
    </lineage>
</organism>
<comment type="caution">
    <text evidence="1">The sequence shown here is derived from an EMBL/GenBank/DDBJ whole genome shotgun (WGS) entry which is preliminary data.</text>
</comment>